<protein>
    <submittedName>
        <fullName evidence="2">Putative membrane protein</fullName>
    </submittedName>
</protein>
<feature type="non-terminal residue" evidence="2">
    <location>
        <position position="1"/>
    </location>
</feature>
<gene>
    <name evidence="2" type="ORF">AVDCRST_MAG47-1883</name>
</gene>
<dbReference type="EMBL" id="CADCUK010000126">
    <property type="protein sequence ID" value="CAA9377591.1"/>
    <property type="molecule type" value="Genomic_DNA"/>
</dbReference>
<name>A0A6J4N4X4_9ACTN</name>
<evidence type="ECO:0000256" key="1">
    <source>
        <dbReference type="SAM" id="MobiDB-lite"/>
    </source>
</evidence>
<accession>A0A6J4N4X4</accession>
<reference evidence="2" key="1">
    <citation type="submission" date="2020-02" db="EMBL/GenBank/DDBJ databases">
        <authorList>
            <person name="Meier V. D."/>
        </authorList>
    </citation>
    <scope>NUCLEOTIDE SEQUENCE</scope>
    <source>
        <strain evidence="2">AVDCRST_MAG47</strain>
    </source>
</reference>
<sequence length="99" mass="10063">DLGGDPCRCGRLLCVEDRRAVGATTRARAPVGRSHRGPASRRSAVRPHRGAGAGFRAVPGGRCSAARARRGGRRAAAASTVHRRGVRGGRDGGSGAAAL</sequence>
<organism evidence="2">
    <name type="scientific">uncultured Nocardioidaceae bacterium</name>
    <dbReference type="NCBI Taxonomy" id="253824"/>
    <lineage>
        <taxon>Bacteria</taxon>
        <taxon>Bacillati</taxon>
        <taxon>Actinomycetota</taxon>
        <taxon>Actinomycetes</taxon>
        <taxon>Propionibacteriales</taxon>
        <taxon>Nocardioidaceae</taxon>
        <taxon>environmental samples</taxon>
    </lineage>
</organism>
<dbReference type="AlphaFoldDB" id="A0A6J4N4X4"/>
<feature type="region of interest" description="Disordered" evidence="1">
    <location>
        <begin position="25"/>
        <end position="99"/>
    </location>
</feature>
<evidence type="ECO:0000313" key="2">
    <source>
        <dbReference type="EMBL" id="CAA9377591.1"/>
    </source>
</evidence>
<proteinExistence type="predicted"/>
<feature type="compositionally biased region" description="Basic residues" evidence="1">
    <location>
        <begin position="33"/>
        <end position="49"/>
    </location>
</feature>
<feature type="non-terminal residue" evidence="2">
    <location>
        <position position="99"/>
    </location>
</feature>